<sequence>MARHTYFCSLPTPVSAMGRALCAALPGGLLAVVVLATGCNTVQNQTLNAEGVALYRQGAYPQAAEKFQTAISKQPDAADGYYNLAASLHQTGVRLNRPADLQQAEVLYNQCLERDANHVECHRGLAVLLNETNRPDAAFRLMNNWAMASPSNPSPRIELARLLEESKQPEQATTQLVQALTVDPNNARALAALGRIRDQSGDYQQALQNYQRSLAANPSQPQLAARVATLTSAAGGQVSGLTAPAGQTRMVNQWQGAPARY</sequence>
<feature type="repeat" description="TPR" evidence="3">
    <location>
        <begin position="44"/>
        <end position="77"/>
    </location>
</feature>
<evidence type="ECO:0000313" key="5">
    <source>
        <dbReference type="Proteomes" id="UP000318995"/>
    </source>
</evidence>
<dbReference type="InterPro" id="IPR019734">
    <property type="entry name" value="TPR_rpt"/>
</dbReference>
<dbReference type="PANTHER" id="PTHR45586">
    <property type="entry name" value="TPR REPEAT-CONTAINING PROTEIN PA4667"/>
    <property type="match status" value="1"/>
</dbReference>
<protein>
    <submittedName>
        <fullName evidence="4">Cellulose synthase subunit BcsC</fullName>
    </submittedName>
</protein>
<gene>
    <name evidence="4" type="ORF">Pla111_27820</name>
</gene>
<keyword evidence="1" id="KW-0677">Repeat</keyword>
<dbReference type="InterPro" id="IPR051012">
    <property type="entry name" value="CellSynth/LPSAsmb/PSIAsmb"/>
</dbReference>
<keyword evidence="2 3" id="KW-0802">TPR repeat</keyword>
<proteinExistence type="predicted"/>
<evidence type="ECO:0000256" key="2">
    <source>
        <dbReference type="ARBA" id="ARBA00022803"/>
    </source>
</evidence>
<name>A0A5C5VWJ2_9BACT</name>
<evidence type="ECO:0000313" key="4">
    <source>
        <dbReference type="EMBL" id="TWT42477.1"/>
    </source>
</evidence>
<reference evidence="4 5" key="1">
    <citation type="submission" date="2019-02" db="EMBL/GenBank/DDBJ databases">
        <title>Deep-cultivation of Planctomycetes and their phenomic and genomic characterization uncovers novel biology.</title>
        <authorList>
            <person name="Wiegand S."/>
            <person name="Jogler M."/>
            <person name="Boedeker C."/>
            <person name="Pinto D."/>
            <person name="Vollmers J."/>
            <person name="Rivas-Marin E."/>
            <person name="Kohn T."/>
            <person name="Peeters S.H."/>
            <person name="Heuer A."/>
            <person name="Rast P."/>
            <person name="Oberbeckmann S."/>
            <person name="Bunk B."/>
            <person name="Jeske O."/>
            <person name="Meyerdierks A."/>
            <person name="Storesund J.E."/>
            <person name="Kallscheuer N."/>
            <person name="Luecker S."/>
            <person name="Lage O.M."/>
            <person name="Pohl T."/>
            <person name="Merkel B.J."/>
            <person name="Hornburger P."/>
            <person name="Mueller R.-W."/>
            <person name="Bruemmer F."/>
            <person name="Labrenz M."/>
            <person name="Spormann A.M."/>
            <person name="Op Den Camp H."/>
            <person name="Overmann J."/>
            <person name="Amann R."/>
            <person name="Jetten M.S.M."/>
            <person name="Mascher T."/>
            <person name="Medema M.H."/>
            <person name="Devos D.P."/>
            <person name="Kaster A.-K."/>
            <person name="Ovreas L."/>
            <person name="Rohde M."/>
            <person name="Galperin M.Y."/>
            <person name="Jogler C."/>
        </authorList>
    </citation>
    <scope>NUCLEOTIDE SEQUENCE [LARGE SCALE GENOMIC DNA]</scope>
    <source>
        <strain evidence="4 5">Pla111</strain>
    </source>
</reference>
<dbReference type="RefSeq" id="WP_146575001.1">
    <property type="nucleotide sequence ID" value="NZ_SJPH01000007.1"/>
</dbReference>
<dbReference type="Pfam" id="PF13414">
    <property type="entry name" value="TPR_11"/>
    <property type="match status" value="1"/>
</dbReference>
<dbReference type="OrthoDB" id="270653at2"/>
<dbReference type="SUPFAM" id="SSF48452">
    <property type="entry name" value="TPR-like"/>
    <property type="match status" value="1"/>
</dbReference>
<dbReference type="PROSITE" id="PS50005">
    <property type="entry name" value="TPR"/>
    <property type="match status" value="2"/>
</dbReference>
<dbReference type="SMART" id="SM00028">
    <property type="entry name" value="TPR"/>
    <property type="match status" value="4"/>
</dbReference>
<dbReference type="InterPro" id="IPR011990">
    <property type="entry name" value="TPR-like_helical_dom_sf"/>
</dbReference>
<dbReference type="PROSITE" id="PS50293">
    <property type="entry name" value="TPR_REGION"/>
    <property type="match status" value="1"/>
</dbReference>
<accession>A0A5C5VWJ2</accession>
<evidence type="ECO:0000256" key="1">
    <source>
        <dbReference type="ARBA" id="ARBA00022737"/>
    </source>
</evidence>
<feature type="repeat" description="TPR" evidence="3">
    <location>
        <begin position="187"/>
        <end position="220"/>
    </location>
</feature>
<dbReference type="AlphaFoldDB" id="A0A5C5VWJ2"/>
<evidence type="ECO:0000256" key="3">
    <source>
        <dbReference type="PROSITE-ProRule" id="PRU00339"/>
    </source>
</evidence>
<dbReference type="Proteomes" id="UP000318995">
    <property type="component" value="Unassembled WGS sequence"/>
</dbReference>
<dbReference type="Pfam" id="PF13432">
    <property type="entry name" value="TPR_16"/>
    <property type="match status" value="1"/>
</dbReference>
<organism evidence="4 5">
    <name type="scientific">Botrimarina hoheduenensis</name>
    <dbReference type="NCBI Taxonomy" id="2528000"/>
    <lineage>
        <taxon>Bacteria</taxon>
        <taxon>Pseudomonadati</taxon>
        <taxon>Planctomycetota</taxon>
        <taxon>Planctomycetia</taxon>
        <taxon>Pirellulales</taxon>
        <taxon>Lacipirellulaceae</taxon>
        <taxon>Botrimarina</taxon>
    </lineage>
</organism>
<dbReference type="PANTHER" id="PTHR45586:SF1">
    <property type="entry name" value="LIPOPOLYSACCHARIDE ASSEMBLY PROTEIN B"/>
    <property type="match status" value="1"/>
</dbReference>
<keyword evidence="5" id="KW-1185">Reference proteome</keyword>
<comment type="caution">
    <text evidence="4">The sequence shown here is derived from an EMBL/GenBank/DDBJ whole genome shotgun (WGS) entry which is preliminary data.</text>
</comment>
<dbReference type="EMBL" id="SJPH01000007">
    <property type="protein sequence ID" value="TWT42477.1"/>
    <property type="molecule type" value="Genomic_DNA"/>
</dbReference>
<dbReference type="Gene3D" id="1.25.40.10">
    <property type="entry name" value="Tetratricopeptide repeat domain"/>
    <property type="match status" value="2"/>
</dbReference>